<reference evidence="1 2" key="1">
    <citation type="submission" date="2024-06" db="EMBL/GenBank/DDBJ databases">
        <title>Genomic Encyclopedia of Type Strains, Phase IV (KMG-IV): sequencing the most valuable type-strain genomes for metagenomic binning, comparative biology and taxonomic classification.</title>
        <authorList>
            <person name="Goeker M."/>
        </authorList>
    </citation>
    <scope>NUCLEOTIDE SEQUENCE [LARGE SCALE GENOMIC DNA]</scope>
    <source>
        <strain evidence="1 2">DSM 19261</strain>
    </source>
</reference>
<evidence type="ECO:0000313" key="1">
    <source>
        <dbReference type="EMBL" id="MET3571001.1"/>
    </source>
</evidence>
<dbReference type="Proteomes" id="UP001549200">
    <property type="component" value="Unassembled WGS sequence"/>
</dbReference>
<proteinExistence type="predicted"/>
<keyword evidence="2" id="KW-1185">Reference proteome</keyword>
<comment type="caution">
    <text evidence="1">The sequence shown here is derived from an EMBL/GenBank/DDBJ whole genome shotgun (WGS) entry which is preliminary data.</text>
</comment>
<dbReference type="EMBL" id="JBEPLZ010000008">
    <property type="protein sequence ID" value="MET3571001.1"/>
    <property type="molecule type" value="Genomic_DNA"/>
</dbReference>
<organism evidence="1 2">
    <name type="scientific">Enterocloster citroniae</name>
    <dbReference type="NCBI Taxonomy" id="358743"/>
    <lineage>
        <taxon>Bacteria</taxon>
        <taxon>Bacillati</taxon>
        <taxon>Bacillota</taxon>
        <taxon>Clostridia</taxon>
        <taxon>Lachnospirales</taxon>
        <taxon>Lachnospiraceae</taxon>
        <taxon>Enterocloster</taxon>
    </lineage>
</organism>
<accession>A0ABV2FY92</accession>
<evidence type="ECO:0000313" key="2">
    <source>
        <dbReference type="Proteomes" id="UP001549200"/>
    </source>
</evidence>
<name>A0ABV2FY92_9FIRM</name>
<sequence length="36" mass="3976">MKNNESCSRILRLQRAASAAFSLPPQCGFRGAFFIS</sequence>
<protein>
    <submittedName>
        <fullName evidence="1">Uncharacterized protein</fullName>
    </submittedName>
</protein>
<gene>
    <name evidence="1" type="ORF">ABID13_002643</name>
</gene>